<feature type="chain" id="PRO_5004663848" evidence="1">
    <location>
        <begin position="23"/>
        <end position="118"/>
    </location>
</feature>
<evidence type="ECO:0000313" key="3">
    <source>
        <dbReference type="EMBL" id="AGY56621.1"/>
    </source>
</evidence>
<dbReference type="InterPro" id="IPR013766">
    <property type="entry name" value="Thioredoxin_domain"/>
</dbReference>
<dbReference type="HOGENOM" id="CLU_090389_10_1_3"/>
<dbReference type="Gene3D" id="3.40.30.10">
    <property type="entry name" value="Glutaredoxin"/>
    <property type="match status" value="1"/>
</dbReference>
<dbReference type="EMBL" id="CP003587">
    <property type="protein sequence ID" value="AGY56621.1"/>
    <property type="molecule type" value="Genomic_DNA"/>
</dbReference>
<dbReference type="SUPFAM" id="SSF52833">
    <property type="entry name" value="Thioredoxin-like"/>
    <property type="match status" value="1"/>
</dbReference>
<feature type="signal peptide" evidence="1">
    <location>
        <begin position="1"/>
        <end position="22"/>
    </location>
</feature>
<keyword evidence="1" id="KW-0732">Signal</keyword>
<dbReference type="Proteomes" id="UP000017396">
    <property type="component" value="Chromosome"/>
</dbReference>
<dbReference type="KEGG" id="glj:GKIL_0374"/>
<dbReference type="InterPro" id="IPR044241">
    <property type="entry name" value="TxlA/HCF164"/>
</dbReference>
<feature type="domain" description="Thioredoxin" evidence="2">
    <location>
        <begin position="1"/>
        <end position="116"/>
    </location>
</feature>
<keyword evidence="4" id="KW-1185">Reference proteome</keyword>
<evidence type="ECO:0000313" key="4">
    <source>
        <dbReference type="Proteomes" id="UP000017396"/>
    </source>
</evidence>
<dbReference type="PANTHER" id="PTHR47353:SF1">
    <property type="entry name" value="THIOREDOXIN-LIKE PROTEIN HCF164, CHLOROPLASTIC"/>
    <property type="match status" value="1"/>
</dbReference>
<accession>U5QCL8</accession>
<dbReference type="STRING" id="1183438.GKIL_0374"/>
<dbReference type="PROSITE" id="PS51352">
    <property type="entry name" value="THIOREDOXIN_2"/>
    <property type="match status" value="1"/>
</dbReference>
<reference evidence="3 4" key="1">
    <citation type="journal article" date="2013" name="PLoS ONE">
        <title>Cultivation and Complete Genome Sequencing of Gloeobacter kilaueensis sp. nov., from a Lava Cave in Kilauea Caldera, Hawai'i.</title>
        <authorList>
            <person name="Saw J.H."/>
            <person name="Schatz M."/>
            <person name="Brown M.V."/>
            <person name="Kunkel D.D."/>
            <person name="Foster J.S."/>
            <person name="Shick H."/>
            <person name="Christensen S."/>
            <person name="Hou S."/>
            <person name="Wan X."/>
            <person name="Donachie S.P."/>
        </authorList>
    </citation>
    <scope>NUCLEOTIDE SEQUENCE [LARGE SCALE GENOMIC DNA]</scope>
    <source>
        <strain evidence="4">JS</strain>
    </source>
</reference>
<dbReference type="eggNOG" id="COG0526">
    <property type="taxonomic scope" value="Bacteria"/>
</dbReference>
<dbReference type="PANTHER" id="PTHR47353">
    <property type="entry name" value="THIOREDOXIN-LIKE PROTEIN HCF164, CHLOROPLASTIC"/>
    <property type="match status" value="1"/>
</dbReference>
<dbReference type="Pfam" id="PF00085">
    <property type="entry name" value="Thioredoxin"/>
    <property type="match status" value="1"/>
</dbReference>
<dbReference type="RefSeq" id="WP_023171640.1">
    <property type="nucleotide sequence ID" value="NC_022600.1"/>
</dbReference>
<proteinExistence type="predicted"/>
<protein>
    <submittedName>
        <fullName evidence="3">Thioredoxin</fullName>
    </submittedName>
</protein>
<evidence type="ECO:0000256" key="1">
    <source>
        <dbReference type="SAM" id="SignalP"/>
    </source>
</evidence>
<gene>
    <name evidence="3" type="primary">dipZ</name>
    <name evidence="3" type="ORF">GKIL_0374</name>
</gene>
<evidence type="ECO:0000259" key="2">
    <source>
        <dbReference type="PROSITE" id="PS51352"/>
    </source>
</evidence>
<dbReference type="AlphaFoldDB" id="U5QCL8"/>
<sequence length="118" mass="13099">MQRRRLLAALALAALWPEVAQAAGAQPQLLEFWASWCPVCRHMEPTMAALKQRWGKQVAVRIVDVDDPANAALLRQYRVVGTATFVLLDGQGKEVFRDSGEIPQAVLEAQFKKVLQSS</sequence>
<dbReference type="InterPro" id="IPR036249">
    <property type="entry name" value="Thioredoxin-like_sf"/>
</dbReference>
<name>U5QCL8_GLOK1</name>
<organism evidence="3 4">
    <name type="scientific">Gloeobacter kilaueensis (strain ATCC BAA-2537 / CCAP 1431/1 / ULC 316 / JS1)</name>
    <dbReference type="NCBI Taxonomy" id="1183438"/>
    <lineage>
        <taxon>Bacteria</taxon>
        <taxon>Bacillati</taxon>
        <taxon>Cyanobacteriota</taxon>
        <taxon>Cyanophyceae</taxon>
        <taxon>Gloeobacterales</taxon>
        <taxon>Gloeobacteraceae</taxon>
        <taxon>Gloeobacter</taxon>
    </lineage>
</organism>
<dbReference type="GO" id="GO:0016671">
    <property type="term" value="F:oxidoreductase activity, acting on a sulfur group of donors, disulfide as acceptor"/>
    <property type="evidence" value="ECO:0007669"/>
    <property type="project" value="TreeGrafter"/>
</dbReference>